<dbReference type="InterPro" id="IPR013784">
    <property type="entry name" value="Carb-bd-like_fold"/>
</dbReference>
<dbReference type="AlphaFoldDB" id="A0A346NL62"/>
<dbReference type="SUPFAM" id="SSF56935">
    <property type="entry name" value="Porins"/>
    <property type="match status" value="1"/>
</dbReference>
<sequence>MKTSFNTLTRACLMALGLSLCPLVHAEAAAAAGAAGAAGIIGQLTNAEHNRVYAGARITLVELNLSTESQRDGSFRFTNVPAGSYTLHVSYLGAAPVTQKIAIDSTGIVRPTVMLNPVATAMADIVVRGQRSGQASAINQQRVSDRISSIVSADAIGQFPDQNAAESLQRLPGLSIERDQGEGRFVGIRGIDPNLNNVTINGLNIPSPEAGVRSVALDVIPSELIQSLEVAKSITPDMDADAIGGAVTVKSVSAFDRQQKTTASATVQGGYNTLREAYNPKLAGSLTHQFSQTLGIAAALSYFDRDFGSDNIESNGADEVEQRHYTITRERLGAAINIDWRPDFNNQYYLRTLYSKFSDDEYRQAVIYTLEGEDSQIERQSKDRYESQSIATIAAGAEHQLQQWLVSYQIGYASATEDEPDALYYVFNSENSSVDGELDHPIPIVSFDADATDISQYETDEISFEDNYAKDTDTSFKFDLSRDITLGNYPGQIKLGGKYRSREKRRDSQMFIYDGGFDALSPPDLAITEPDYGLGNFGPGLNRERMRDFFNQNRADLSLAALDSALESNGATYVNKEDISAAYFMLTADIEKLHLVAGLRYEDTDFSTAGNRVELVDDEQNDVQEVINSPWTAERRYDHLLPSINARYDVNEQLLLRAAYTQTISRPRFEDVAAFQIIESKTAQDEGVVVTEREAEVGNPDLQPYEADNLDLSIEYYPGDIGVMSAGLFYKKIDNFVVYADVAATAQWAGFEEVTQAINGETASLRGLELAWVKAFDNGFLISANTTFTDSDATTFVDGEQYDTRLPNQSDRIGNLTLGYENTALSVRLTASYKSDNLEEIDGDMLRIEDDHTQLDFMGKYFVTPATLVYFNIINITDEPFYHYFDQPNVNAQYEEYGRTFQLGLTWQL</sequence>
<evidence type="ECO:0000256" key="9">
    <source>
        <dbReference type="RuleBase" id="RU003357"/>
    </source>
</evidence>
<keyword evidence="4 8" id="KW-0812">Transmembrane</keyword>
<dbReference type="Pfam" id="PF13620">
    <property type="entry name" value="CarboxypepD_reg"/>
    <property type="match status" value="1"/>
</dbReference>
<dbReference type="Gene3D" id="2.170.130.10">
    <property type="entry name" value="TonB-dependent receptor, plug domain"/>
    <property type="match status" value="1"/>
</dbReference>
<evidence type="ECO:0000256" key="1">
    <source>
        <dbReference type="ARBA" id="ARBA00004571"/>
    </source>
</evidence>
<comment type="subcellular location">
    <subcellularLocation>
        <location evidence="1 8">Cell outer membrane</location>
        <topology evidence="1 8">Multi-pass membrane protein</topology>
    </subcellularLocation>
</comment>
<dbReference type="PROSITE" id="PS52016">
    <property type="entry name" value="TONB_DEPENDENT_REC_3"/>
    <property type="match status" value="1"/>
</dbReference>
<evidence type="ECO:0000256" key="5">
    <source>
        <dbReference type="ARBA" id="ARBA00023077"/>
    </source>
</evidence>
<feature type="domain" description="TonB-dependent receptor-like beta-barrel" evidence="11">
    <location>
        <begin position="422"/>
        <end position="876"/>
    </location>
</feature>
<evidence type="ECO:0000256" key="6">
    <source>
        <dbReference type="ARBA" id="ARBA00023136"/>
    </source>
</evidence>
<keyword evidence="13" id="KW-0675">Receptor</keyword>
<evidence type="ECO:0000313" key="14">
    <source>
        <dbReference type="Proteomes" id="UP000262073"/>
    </source>
</evidence>
<dbReference type="InterPro" id="IPR039426">
    <property type="entry name" value="TonB-dep_rcpt-like"/>
</dbReference>
<feature type="signal peptide" evidence="10">
    <location>
        <begin position="1"/>
        <end position="26"/>
    </location>
</feature>
<dbReference type="Pfam" id="PF07715">
    <property type="entry name" value="Plug"/>
    <property type="match status" value="1"/>
</dbReference>
<feature type="chain" id="PRO_5016583108" evidence="10">
    <location>
        <begin position="27"/>
        <end position="909"/>
    </location>
</feature>
<keyword evidence="6 8" id="KW-0472">Membrane</keyword>
<evidence type="ECO:0000259" key="12">
    <source>
        <dbReference type="Pfam" id="PF07715"/>
    </source>
</evidence>
<dbReference type="CDD" id="cd01347">
    <property type="entry name" value="ligand_gated_channel"/>
    <property type="match status" value="1"/>
</dbReference>
<dbReference type="InterPro" id="IPR037066">
    <property type="entry name" value="Plug_dom_sf"/>
</dbReference>
<reference evidence="13 14" key="1">
    <citation type="submission" date="2018-08" db="EMBL/GenBank/DDBJ databases">
        <title>Salinimonas sediminis sp. nov., a piezophilic bacterium isolated from a deep-sea sediment sample from the New Britain Trench.</title>
        <authorList>
            <person name="Cao J."/>
        </authorList>
    </citation>
    <scope>NUCLEOTIDE SEQUENCE [LARGE SCALE GENOMIC DNA]</scope>
    <source>
        <strain evidence="13 14">N102</strain>
    </source>
</reference>
<dbReference type="SUPFAM" id="SSF49452">
    <property type="entry name" value="Starch-binding domain-like"/>
    <property type="match status" value="1"/>
</dbReference>
<protein>
    <submittedName>
        <fullName evidence="13">TonB-dependent receptor</fullName>
    </submittedName>
</protein>
<dbReference type="InterPro" id="IPR000531">
    <property type="entry name" value="Beta-barrel_TonB"/>
</dbReference>
<evidence type="ECO:0000256" key="3">
    <source>
        <dbReference type="ARBA" id="ARBA00022452"/>
    </source>
</evidence>
<dbReference type="InterPro" id="IPR012910">
    <property type="entry name" value="Plug_dom"/>
</dbReference>
<gene>
    <name evidence="13" type="ORF">D0Y50_07750</name>
</gene>
<evidence type="ECO:0000256" key="7">
    <source>
        <dbReference type="ARBA" id="ARBA00023237"/>
    </source>
</evidence>
<dbReference type="Proteomes" id="UP000262073">
    <property type="component" value="Chromosome"/>
</dbReference>
<comment type="similarity">
    <text evidence="8 9">Belongs to the TonB-dependent receptor family.</text>
</comment>
<dbReference type="InterPro" id="IPR036942">
    <property type="entry name" value="Beta-barrel_TonB_sf"/>
</dbReference>
<evidence type="ECO:0000313" key="13">
    <source>
        <dbReference type="EMBL" id="AXR06269.1"/>
    </source>
</evidence>
<dbReference type="RefSeq" id="WP_117316291.1">
    <property type="nucleotide sequence ID" value="NZ_CP031769.1"/>
</dbReference>
<dbReference type="Pfam" id="PF00593">
    <property type="entry name" value="TonB_dep_Rec_b-barrel"/>
    <property type="match status" value="1"/>
</dbReference>
<feature type="domain" description="TonB-dependent receptor plug" evidence="12">
    <location>
        <begin position="148"/>
        <end position="246"/>
    </location>
</feature>
<evidence type="ECO:0000256" key="8">
    <source>
        <dbReference type="PROSITE-ProRule" id="PRU01360"/>
    </source>
</evidence>
<keyword evidence="7 8" id="KW-0998">Cell outer membrane</keyword>
<dbReference type="PANTHER" id="PTHR40980">
    <property type="entry name" value="PLUG DOMAIN-CONTAINING PROTEIN"/>
    <property type="match status" value="1"/>
</dbReference>
<evidence type="ECO:0000259" key="11">
    <source>
        <dbReference type="Pfam" id="PF00593"/>
    </source>
</evidence>
<dbReference type="NCBIfam" id="TIGR01782">
    <property type="entry name" value="TonB-Xanth-Caul"/>
    <property type="match status" value="1"/>
</dbReference>
<name>A0A346NL62_9ALTE</name>
<keyword evidence="10" id="KW-0732">Signal</keyword>
<keyword evidence="2 8" id="KW-0813">Transport</keyword>
<dbReference type="OrthoDB" id="8727862at2"/>
<evidence type="ECO:0000256" key="4">
    <source>
        <dbReference type="ARBA" id="ARBA00022692"/>
    </source>
</evidence>
<dbReference type="GO" id="GO:0009279">
    <property type="term" value="C:cell outer membrane"/>
    <property type="evidence" value="ECO:0007669"/>
    <property type="project" value="UniProtKB-SubCell"/>
</dbReference>
<evidence type="ECO:0000256" key="10">
    <source>
        <dbReference type="SAM" id="SignalP"/>
    </source>
</evidence>
<dbReference type="PANTHER" id="PTHR40980:SF4">
    <property type="entry name" value="TONB-DEPENDENT RECEPTOR-LIKE BETA-BARREL DOMAIN-CONTAINING PROTEIN"/>
    <property type="match status" value="1"/>
</dbReference>
<keyword evidence="5 9" id="KW-0798">TonB box</keyword>
<accession>A0A346NL62</accession>
<organism evidence="13 14">
    <name type="scientific">Salinimonas sediminis</name>
    <dbReference type="NCBI Taxonomy" id="2303538"/>
    <lineage>
        <taxon>Bacteria</taxon>
        <taxon>Pseudomonadati</taxon>
        <taxon>Pseudomonadota</taxon>
        <taxon>Gammaproteobacteria</taxon>
        <taxon>Alteromonadales</taxon>
        <taxon>Alteromonadaceae</taxon>
        <taxon>Alteromonas/Salinimonas group</taxon>
        <taxon>Salinimonas</taxon>
    </lineage>
</organism>
<dbReference type="Gene3D" id="2.40.170.20">
    <property type="entry name" value="TonB-dependent receptor, beta-barrel domain"/>
    <property type="match status" value="1"/>
</dbReference>
<evidence type="ECO:0000256" key="2">
    <source>
        <dbReference type="ARBA" id="ARBA00022448"/>
    </source>
</evidence>
<keyword evidence="3 8" id="KW-1134">Transmembrane beta strand</keyword>
<dbReference type="Gene3D" id="2.60.40.1120">
    <property type="entry name" value="Carboxypeptidase-like, regulatory domain"/>
    <property type="match status" value="1"/>
</dbReference>
<keyword evidence="14" id="KW-1185">Reference proteome</keyword>
<proteinExistence type="inferred from homology"/>
<dbReference type="EMBL" id="CP031769">
    <property type="protein sequence ID" value="AXR06269.1"/>
    <property type="molecule type" value="Genomic_DNA"/>
</dbReference>
<dbReference type="InterPro" id="IPR010104">
    <property type="entry name" value="TonB_rcpt_bac"/>
</dbReference>
<dbReference type="GO" id="GO:0030246">
    <property type="term" value="F:carbohydrate binding"/>
    <property type="evidence" value="ECO:0007669"/>
    <property type="project" value="InterPro"/>
</dbReference>
<dbReference type="KEGG" id="salm:D0Y50_07750"/>